<evidence type="ECO:0000313" key="1">
    <source>
        <dbReference type="EMBL" id="OUM25441.1"/>
    </source>
</evidence>
<dbReference type="OrthoDB" id="6121367at2"/>
<dbReference type="AlphaFoldDB" id="A0A1X0ZIQ6"/>
<proteinExistence type="predicted"/>
<reference evidence="1 2" key="1">
    <citation type="submission" date="2017-05" db="EMBL/GenBank/DDBJ databases">
        <title>Whole genome sequence of Pseudomonas putida isolate 1312 commercialized as a biostimulant.</title>
        <authorList>
            <person name="Crovadore J."/>
            <person name="Blanc P."/>
            <person name="Chablais R."/>
            <person name="Cochard B."/>
            <person name="Grizard D."/>
            <person name="Lefort F."/>
        </authorList>
    </citation>
    <scope>NUCLEOTIDE SEQUENCE [LARGE SCALE GENOMIC DNA]</scope>
    <source>
        <strain evidence="1 2">1312</strain>
    </source>
</reference>
<organism evidence="1 2">
    <name type="scientific">Pseudomonas putida</name>
    <name type="common">Arthrobacter siderocapsulatus</name>
    <dbReference type="NCBI Taxonomy" id="303"/>
    <lineage>
        <taxon>Bacteria</taxon>
        <taxon>Pseudomonadati</taxon>
        <taxon>Pseudomonadota</taxon>
        <taxon>Gammaproteobacteria</taxon>
        <taxon>Pseudomonadales</taxon>
        <taxon>Pseudomonadaceae</taxon>
        <taxon>Pseudomonas</taxon>
    </lineage>
</organism>
<dbReference type="Proteomes" id="UP000196082">
    <property type="component" value="Unassembled WGS sequence"/>
</dbReference>
<accession>A0A1X0ZIQ6</accession>
<gene>
    <name evidence="1" type="ORF">B8W72_24750</name>
</gene>
<sequence>MSRRFLSSAMIVALAMAVMLAWTGHAYSLAVPTQVAAQEAVNMKYGHDHGEASWSCTHCTDHYHAPLTPDHQHETPQLSSATQLTPIFGPSMPLTWSGESVPHPPIFRIERPPRPAFAS</sequence>
<protein>
    <submittedName>
        <fullName evidence="1">Uncharacterized protein</fullName>
    </submittedName>
</protein>
<dbReference type="EMBL" id="NFSB01000088">
    <property type="protein sequence ID" value="OUM25441.1"/>
    <property type="molecule type" value="Genomic_DNA"/>
</dbReference>
<name>A0A1X0ZIQ6_PSEPU</name>
<comment type="caution">
    <text evidence="1">The sequence shown here is derived from an EMBL/GenBank/DDBJ whole genome shotgun (WGS) entry which is preliminary data.</text>
</comment>
<evidence type="ECO:0000313" key="2">
    <source>
        <dbReference type="Proteomes" id="UP000196082"/>
    </source>
</evidence>